<sequence>MTRFQQLALGVAALAVAAVCTGTVYSAVGEAGQAGTRATVRATDPTDIEWPVGWQVEKPIIGHP</sequence>
<dbReference type="EMBL" id="WEGJ01000009">
    <property type="protein sequence ID" value="MQY12846.1"/>
    <property type="molecule type" value="Genomic_DNA"/>
</dbReference>
<evidence type="ECO:0000256" key="1">
    <source>
        <dbReference type="SAM" id="SignalP"/>
    </source>
</evidence>
<proteinExistence type="predicted"/>
<dbReference type="Proteomes" id="UP000466345">
    <property type="component" value="Unassembled WGS sequence"/>
</dbReference>
<keyword evidence="3" id="KW-1185">Reference proteome</keyword>
<protein>
    <submittedName>
        <fullName evidence="2">Uncharacterized protein</fullName>
    </submittedName>
</protein>
<keyword evidence="1" id="KW-0732">Signal</keyword>
<evidence type="ECO:0000313" key="2">
    <source>
        <dbReference type="EMBL" id="MQY12846.1"/>
    </source>
</evidence>
<accession>A0A7K0CHF9</accession>
<feature type="chain" id="PRO_5029898414" evidence="1">
    <location>
        <begin position="27"/>
        <end position="64"/>
    </location>
</feature>
<reference evidence="2 3" key="1">
    <citation type="submission" date="2019-10" db="EMBL/GenBank/DDBJ databases">
        <title>Streptomyces smaragdinus sp. nov. and Streptomyces fabii sp. nov., isolated from the gut of fungus growing-termite Macrotermes natalensis.</title>
        <authorList>
            <person name="Schwitalla J."/>
            <person name="Benndorf R."/>
            <person name="Martin K."/>
            <person name="De Beer W."/>
            <person name="Kaster A.-K."/>
            <person name="Vollmers J."/>
            <person name="Poulsen M."/>
            <person name="Beemelmanns C."/>
        </authorList>
    </citation>
    <scope>NUCLEOTIDE SEQUENCE [LARGE SCALE GENOMIC DNA]</scope>
    <source>
        <strain evidence="2 3">RB5</strain>
    </source>
</reference>
<gene>
    <name evidence="2" type="ORF">SRB5_29850</name>
</gene>
<organism evidence="2 3">
    <name type="scientific">Streptomyces smaragdinus</name>
    <dbReference type="NCBI Taxonomy" id="2585196"/>
    <lineage>
        <taxon>Bacteria</taxon>
        <taxon>Bacillati</taxon>
        <taxon>Actinomycetota</taxon>
        <taxon>Actinomycetes</taxon>
        <taxon>Kitasatosporales</taxon>
        <taxon>Streptomycetaceae</taxon>
        <taxon>Streptomyces</taxon>
    </lineage>
</organism>
<evidence type="ECO:0000313" key="3">
    <source>
        <dbReference type="Proteomes" id="UP000466345"/>
    </source>
</evidence>
<feature type="signal peptide" evidence="1">
    <location>
        <begin position="1"/>
        <end position="26"/>
    </location>
</feature>
<comment type="caution">
    <text evidence="2">The sequence shown here is derived from an EMBL/GenBank/DDBJ whole genome shotgun (WGS) entry which is preliminary data.</text>
</comment>
<name>A0A7K0CHF9_9ACTN</name>
<dbReference type="RefSeq" id="WP_153452456.1">
    <property type="nucleotide sequence ID" value="NZ_WEGJ01000009.1"/>
</dbReference>
<dbReference type="AlphaFoldDB" id="A0A7K0CHF9"/>